<gene>
    <name evidence="2" type="primary">S_1</name>
    <name evidence="2" type="ORF">NCTC11075_00025</name>
</gene>
<evidence type="ECO:0000313" key="2">
    <source>
        <dbReference type="EMBL" id="VEB83090.1"/>
    </source>
</evidence>
<dbReference type="EMBL" id="LR134204">
    <property type="protein sequence ID" value="VEB83090.1"/>
    <property type="molecule type" value="Genomic_DNA"/>
</dbReference>
<dbReference type="Pfam" id="PF21882">
    <property type="entry name" value="Gp53-like_C"/>
    <property type="match status" value="1"/>
</dbReference>
<dbReference type="InterPro" id="IPR054075">
    <property type="entry name" value="Gp53-like_C"/>
</dbReference>
<dbReference type="Gene3D" id="2.60.40.3940">
    <property type="match status" value="1"/>
</dbReference>
<organism evidence="2 3">
    <name type="scientific">Citrobacter koseri</name>
    <name type="common">Citrobacter diversus</name>
    <dbReference type="NCBI Taxonomy" id="545"/>
    <lineage>
        <taxon>Bacteria</taxon>
        <taxon>Pseudomonadati</taxon>
        <taxon>Pseudomonadota</taxon>
        <taxon>Gammaproteobacteria</taxon>
        <taxon>Enterobacterales</taxon>
        <taxon>Enterobacteriaceae</taxon>
        <taxon>Citrobacter</taxon>
    </lineage>
</organism>
<proteinExistence type="predicted"/>
<feature type="domain" description="Putative tail fiber protein gp53-like C-terminal" evidence="1">
    <location>
        <begin position="135"/>
        <end position="220"/>
    </location>
</feature>
<reference evidence="2 3" key="1">
    <citation type="submission" date="2018-12" db="EMBL/GenBank/DDBJ databases">
        <authorList>
            <consortium name="Pathogen Informatics"/>
        </authorList>
    </citation>
    <scope>NUCLEOTIDE SEQUENCE [LARGE SCALE GENOMIC DNA]</scope>
    <source>
        <strain evidence="2 3">NCTC11075</strain>
    </source>
</reference>
<evidence type="ECO:0000313" key="3">
    <source>
        <dbReference type="Proteomes" id="UP000270272"/>
    </source>
</evidence>
<protein>
    <submittedName>
        <fullName evidence="2">Phage tail fiber protein</fullName>
    </submittedName>
</protein>
<dbReference type="Proteomes" id="UP000270272">
    <property type="component" value="Chromosome"/>
</dbReference>
<sequence>MFYVDNPTGVPVMPEPSPVSSLTDLFFTEGGNGVPPTYPGPDWFNIIQSELINIVRAAGLDPDKMDNTQILAALKKLFLQRQNPFGDIKSDGAVATALANLGLGDLAKAGVGNGLIATNGYATLPVIIGGEKKVLIIQWGTTSTTGSDGKATATFPVSFTRTPFYVGLTETTGEASGIGSVCVWSKEITSTTTTGFAALASKPWASAFTAGEAANYLAVGF</sequence>
<dbReference type="AlphaFoldDB" id="A0A3S4IAD6"/>
<name>A0A3S4IAD6_CITKO</name>
<accession>A0A3S4IAD6</accession>
<evidence type="ECO:0000259" key="1">
    <source>
        <dbReference type="Pfam" id="PF21882"/>
    </source>
</evidence>